<evidence type="ECO:0000313" key="1">
    <source>
        <dbReference type="EMBL" id="KKL21740.1"/>
    </source>
</evidence>
<gene>
    <name evidence="1" type="ORF">LCGC14_2442450</name>
</gene>
<protein>
    <submittedName>
        <fullName evidence="1">Uncharacterized protein</fullName>
    </submittedName>
</protein>
<sequence>ARFKKAWQKLVDKVDALDGETKPKKKAKKVKK</sequence>
<accession>A0A0F9BIS3</accession>
<feature type="non-terminal residue" evidence="1">
    <location>
        <position position="1"/>
    </location>
</feature>
<name>A0A0F9BIS3_9ZZZZ</name>
<proteinExistence type="predicted"/>
<comment type="caution">
    <text evidence="1">The sequence shown here is derived from an EMBL/GenBank/DDBJ whole genome shotgun (WGS) entry which is preliminary data.</text>
</comment>
<reference evidence="1" key="1">
    <citation type="journal article" date="2015" name="Nature">
        <title>Complex archaea that bridge the gap between prokaryotes and eukaryotes.</title>
        <authorList>
            <person name="Spang A."/>
            <person name="Saw J.H."/>
            <person name="Jorgensen S.L."/>
            <person name="Zaremba-Niedzwiedzka K."/>
            <person name="Martijn J."/>
            <person name="Lind A.E."/>
            <person name="van Eijk R."/>
            <person name="Schleper C."/>
            <person name="Guy L."/>
            <person name="Ettema T.J."/>
        </authorList>
    </citation>
    <scope>NUCLEOTIDE SEQUENCE</scope>
</reference>
<organism evidence="1">
    <name type="scientific">marine sediment metagenome</name>
    <dbReference type="NCBI Taxonomy" id="412755"/>
    <lineage>
        <taxon>unclassified sequences</taxon>
        <taxon>metagenomes</taxon>
        <taxon>ecological metagenomes</taxon>
    </lineage>
</organism>
<dbReference type="AlphaFoldDB" id="A0A0F9BIS3"/>
<dbReference type="EMBL" id="LAZR01037617">
    <property type="protein sequence ID" value="KKL21740.1"/>
    <property type="molecule type" value="Genomic_DNA"/>
</dbReference>